<dbReference type="EMBL" id="BNBF01000017">
    <property type="protein sequence ID" value="GHG61957.1"/>
    <property type="molecule type" value="Genomic_DNA"/>
</dbReference>
<organism evidence="1 2">
    <name type="scientific">Streptomyces capoamus</name>
    <dbReference type="NCBI Taxonomy" id="68183"/>
    <lineage>
        <taxon>Bacteria</taxon>
        <taxon>Bacillati</taxon>
        <taxon>Actinomycetota</taxon>
        <taxon>Actinomycetes</taxon>
        <taxon>Kitasatosporales</taxon>
        <taxon>Streptomycetaceae</taxon>
        <taxon>Streptomyces</taxon>
    </lineage>
</organism>
<evidence type="ECO:0000313" key="1">
    <source>
        <dbReference type="EMBL" id="GHG61957.1"/>
    </source>
</evidence>
<reference evidence="2" key="1">
    <citation type="journal article" date="2019" name="Int. J. Syst. Evol. Microbiol.">
        <title>The Global Catalogue of Microorganisms (GCM) 10K type strain sequencing project: providing services to taxonomists for standard genome sequencing and annotation.</title>
        <authorList>
            <consortium name="The Broad Institute Genomics Platform"/>
            <consortium name="The Broad Institute Genome Sequencing Center for Infectious Disease"/>
            <person name="Wu L."/>
            <person name="Ma J."/>
        </authorList>
    </citation>
    <scope>NUCLEOTIDE SEQUENCE [LARGE SCALE GENOMIC DNA]</scope>
    <source>
        <strain evidence="2">JCM 4253</strain>
    </source>
</reference>
<sequence>MSDPMTRLDALRFARRVVAEHTARQLAAIDQWIADEERREAEQHTGRERRPAKPAWLLEPGLNREAPAVYVHRGGCWNAGGRSHGIDQAGVRQALADGVAACPHCRPDTALD</sequence>
<keyword evidence="2" id="KW-1185">Reference proteome</keyword>
<name>A0A919EZV9_9ACTN</name>
<comment type="caution">
    <text evidence="1">The sequence shown here is derived from an EMBL/GenBank/DDBJ whole genome shotgun (WGS) entry which is preliminary data.</text>
</comment>
<dbReference type="Pfam" id="PF19746">
    <property type="entry name" value="DUF6233"/>
    <property type="match status" value="1"/>
</dbReference>
<dbReference type="InterPro" id="IPR046200">
    <property type="entry name" value="DUF6233"/>
</dbReference>
<dbReference type="Proteomes" id="UP000619355">
    <property type="component" value="Unassembled WGS sequence"/>
</dbReference>
<dbReference type="AlphaFoldDB" id="A0A919EZV9"/>
<evidence type="ECO:0000313" key="2">
    <source>
        <dbReference type="Proteomes" id="UP000619355"/>
    </source>
</evidence>
<accession>A0A919EZV9</accession>
<gene>
    <name evidence="1" type="ORF">GCM10018980_51510</name>
</gene>
<protein>
    <submittedName>
        <fullName evidence="1">Uncharacterized protein</fullName>
    </submittedName>
</protein>
<proteinExistence type="predicted"/>